<dbReference type="InterPro" id="IPR029779">
    <property type="entry name" value="Rmp24-like"/>
</dbReference>
<accession>A0ABD0WH29</accession>
<sequence length="123" mass="13422">MATFISMATCHSCNNTSRQNCVNRDFIRALSKTQDTPRTSGKPKTPQSANRTPATPKFGTKDEPSRRTPRSESCETTASSSGSKPASVKKSSFGHLKRLLKLEDDQKAKAKSKGGLKNFLMSL</sequence>
<dbReference type="Proteomes" id="UP001557470">
    <property type="component" value="Unassembled WGS sequence"/>
</dbReference>
<proteinExistence type="inferred from homology"/>
<dbReference type="EMBL" id="JAGEUA010000011">
    <property type="protein sequence ID" value="KAL0961903.1"/>
    <property type="molecule type" value="Genomic_DNA"/>
</dbReference>
<name>A0ABD0WH29_UMBPY</name>
<feature type="region of interest" description="Disordered" evidence="2">
    <location>
        <begin position="31"/>
        <end position="92"/>
    </location>
</feature>
<feature type="compositionally biased region" description="Basic and acidic residues" evidence="2">
    <location>
        <begin position="59"/>
        <end position="73"/>
    </location>
</feature>
<dbReference type="AlphaFoldDB" id="A0ABD0WH29"/>
<reference evidence="3 4" key="1">
    <citation type="submission" date="2024-06" db="EMBL/GenBank/DDBJ databases">
        <authorList>
            <person name="Pan Q."/>
            <person name="Wen M."/>
            <person name="Jouanno E."/>
            <person name="Zahm M."/>
            <person name="Klopp C."/>
            <person name="Cabau C."/>
            <person name="Louis A."/>
            <person name="Berthelot C."/>
            <person name="Parey E."/>
            <person name="Roest Crollius H."/>
            <person name="Montfort J."/>
            <person name="Robinson-Rechavi M."/>
            <person name="Bouchez O."/>
            <person name="Lampietro C."/>
            <person name="Lopez Roques C."/>
            <person name="Donnadieu C."/>
            <person name="Postlethwait J."/>
            <person name="Bobe J."/>
            <person name="Verreycken H."/>
            <person name="Guiguen Y."/>
        </authorList>
    </citation>
    <scope>NUCLEOTIDE SEQUENCE [LARGE SCALE GENOMIC DNA]</scope>
    <source>
        <strain evidence="3">Up_M1</strain>
        <tissue evidence="3">Testis</tissue>
    </source>
</reference>
<evidence type="ECO:0000313" key="3">
    <source>
        <dbReference type="EMBL" id="KAL0961903.1"/>
    </source>
</evidence>
<evidence type="ECO:0000256" key="1">
    <source>
        <dbReference type="ARBA" id="ARBA00006160"/>
    </source>
</evidence>
<feature type="compositionally biased region" description="Polar residues" evidence="2">
    <location>
        <begin position="74"/>
        <end position="84"/>
    </location>
</feature>
<comment type="similarity">
    <text evidence="1">Belongs to the UPF0711 family.</text>
</comment>
<protein>
    <submittedName>
        <fullName evidence="3">Uncharacterized protein</fullName>
    </submittedName>
</protein>
<evidence type="ECO:0000313" key="4">
    <source>
        <dbReference type="Proteomes" id="UP001557470"/>
    </source>
</evidence>
<comment type="caution">
    <text evidence="3">The sequence shown here is derived from an EMBL/GenBank/DDBJ whole genome shotgun (WGS) entry which is preliminary data.</text>
</comment>
<organism evidence="3 4">
    <name type="scientific">Umbra pygmaea</name>
    <name type="common">Eastern mudminnow</name>
    <dbReference type="NCBI Taxonomy" id="75934"/>
    <lineage>
        <taxon>Eukaryota</taxon>
        <taxon>Metazoa</taxon>
        <taxon>Chordata</taxon>
        <taxon>Craniata</taxon>
        <taxon>Vertebrata</taxon>
        <taxon>Euteleostomi</taxon>
        <taxon>Actinopterygii</taxon>
        <taxon>Neopterygii</taxon>
        <taxon>Teleostei</taxon>
        <taxon>Protacanthopterygii</taxon>
        <taxon>Esociformes</taxon>
        <taxon>Umbridae</taxon>
        <taxon>Umbra</taxon>
    </lineage>
</organism>
<dbReference type="PANTHER" id="PTHR31402">
    <property type="entry name" value="UPF0711 PROTEIN C18ORF21"/>
    <property type="match status" value="1"/>
</dbReference>
<keyword evidence="4" id="KW-1185">Reference proteome</keyword>
<gene>
    <name evidence="3" type="ORF">UPYG_G00333160</name>
</gene>
<dbReference type="Pfam" id="PF15719">
    <property type="entry name" value="Rmp24-like"/>
    <property type="match status" value="1"/>
</dbReference>
<dbReference type="PANTHER" id="PTHR31402:SF2">
    <property type="entry name" value="UPF0711 PROTEIN C18ORF21"/>
    <property type="match status" value="1"/>
</dbReference>
<evidence type="ECO:0000256" key="2">
    <source>
        <dbReference type="SAM" id="MobiDB-lite"/>
    </source>
</evidence>